<dbReference type="OrthoDB" id="666059at2"/>
<organism evidence="2 3">
    <name type="scientific">Fluviicola taffensis (strain DSM 16823 / NCIMB 13979 / RW262)</name>
    <dbReference type="NCBI Taxonomy" id="755732"/>
    <lineage>
        <taxon>Bacteria</taxon>
        <taxon>Pseudomonadati</taxon>
        <taxon>Bacteroidota</taxon>
        <taxon>Flavobacteriia</taxon>
        <taxon>Flavobacteriales</taxon>
        <taxon>Crocinitomicaceae</taxon>
        <taxon>Fluviicola</taxon>
    </lineage>
</organism>
<dbReference type="EMBL" id="CP002542">
    <property type="protein sequence ID" value="AEA42493.1"/>
    <property type="molecule type" value="Genomic_DNA"/>
</dbReference>
<keyword evidence="3" id="KW-1185">Reference proteome</keyword>
<name>F2IF28_FLUTR</name>
<feature type="transmembrane region" description="Helical" evidence="1">
    <location>
        <begin position="174"/>
        <end position="194"/>
    </location>
</feature>
<feature type="transmembrane region" description="Helical" evidence="1">
    <location>
        <begin position="387"/>
        <end position="403"/>
    </location>
</feature>
<dbReference type="KEGG" id="fte:Fluta_0488"/>
<feature type="transmembrane region" description="Helical" evidence="1">
    <location>
        <begin position="683"/>
        <end position="702"/>
    </location>
</feature>
<dbReference type="Proteomes" id="UP000007463">
    <property type="component" value="Chromosome"/>
</dbReference>
<feature type="transmembrane region" description="Helical" evidence="1">
    <location>
        <begin position="278"/>
        <end position="298"/>
    </location>
</feature>
<dbReference type="RefSeq" id="WP_013685267.1">
    <property type="nucleotide sequence ID" value="NC_015321.1"/>
</dbReference>
<dbReference type="Pfam" id="PF10101">
    <property type="entry name" value="DUF2339"/>
    <property type="match status" value="1"/>
</dbReference>
<feature type="transmembrane region" description="Helical" evidence="1">
    <location>
        <begin position="656"/>
        <end position="676"/>
    </location>
</feature>
<dbReference type="AlphaFoldDB" id="F2IF28"/>
<accession>F2IF28</accession>
<proteinExistence type="predicted"/>
<dbReference type="HOGENOM" id="CLU_014077_0_0_10"/>
<dbReference type="InterPro" id="IPR019286">
    <property type="entry name" value="DUF2339_TM"/>
</dbReference>
<dbReference type="STRING" id="755732.Fluta_0488"/>
<dbReference type="PANTHER" id="PTHR38434">
    <property type="entry name" value="BLL2549 PROTEIN"/>
    <property type="match status" value="1"/>
</dbReference>
<feature type="transmembrane region" description="Helical" evidence="1">
    <location>
        <begin position="567"/>
        <end position="583"/>
    </location>
</feature>
<feature type="transmembrane region" description="Helical" evidence="1">
    <location>
        <begin position="148"/>
        <end position="168"/>
    </location>
</feature>
<feature type="transmembrane region" description="Helical" evidence="1">
    <location>
        <begin position="714"/>
        <end position="731"/>
    </location>
</feature>
<feature type="transmembrane region" description="Helical" evidence="1">
    <location>
        <begin position="224"/>
        <end position="243"/>
    </location>
</feature>
<evidence type="ECO:0008006" key="4">
    <source>
        <dbReference type="Google" id="ProtNLM"/>
    </source>
</evidence>
<feature type="transmembrane region" description="Helical" evidence="1">
    <location>
        <begin position="250"/>
        <end position="266"/>
    </location>
</feature>
<feature type="transmembrane region" description="Helical" evidence="1">
    <location>
        <begin position="92"/>
        <end position="112"/>
    </location>
</feature>
<feature type="transmembrane region" description="Helical" evidence="1">
    <location>
        <begin position="415"/>
        <end position="434"/>
    </location>
</feature>
<keyword evidence="1" id="KW-0472">Membrane</keyword>
<evidence type="ECO:0000313" key="2">
    <source>
        <dbReference type="EMBL" id="AEA42493.1"/>
    </source>
</evidence>
<feature type="transmembrane region" description="Helical" evidence="1">
    <location>
        <begin position="124"/>
        <end position="141"/>
    </location>
</feature>
<protein>
    <recommendedName>
        <fullName evidence="4">DUF2339 domain-containing protein</fullName>
    </recommendedName>
</protein>
<feature type="transmembrane region" description="Helical" evidence="1">
    <location>
        <begin position="333"/>
        <end position="353"/>
    </location>
</feature>
<evidence type="ECO:0000256" key="1">
    <source>
        <dbReference type="SAM" id="Phobius"/>
    </source>
</evidence>
<feature type="transmembrane region" description="Helical" evidence="1">
    <location>
        <begin position="538"/>
        <end position="555"/>
    </location>
</feature>
<feature type="transmembrane region" description="Helical" evidence="1">
    <location>
        <begin position="310"/>
        <end position="327"/>
    </location>
</feature>
<reference evidence="3" key="2">
    <citation type="submission" date="2011-02" db="EMBL/GenBank/DDBJ databases">
        <title>The complete genome of Fluviicola taffensis DSM 16823.</title>
        <authorList>
            <consortium name="US DOE Joint Genome Institute (JGI-PGF)"/>
            <person name="Lucas S."/>
            <person name="Copeland A."/>
            <person name="Lapidus A."/>
            <person name="Bruce D."/>
            <person name="Goodwin L."/>
            <person name="Pitluck S."/>
            <person name="Kyrpides N."/>
            <person name="Mavromatis K."/>
            <person name="Ivanova N."/>
            <person name="Mikhailova N."/>
            <person name="Pagani I."/>
            <person name="Chertkov O."/>
            <person name="Detter J.C."/>
            <person name="Han C."/>
            <person name="Tapia R."/>
            <person name="Land M."/>
            <person name="Hauser L."/>
            <person name="Markowitz V."/>
            <person name="Cheng J.-F."/>
            <person name="Hugenholtz P."/>
            <person name="Woyke T."/>
            <person name="Wu D."/>
            <person name="Tindall B."/>
            <person name="Pomrenke H.G."/>
            <person name="Brambilla E."/>
            <person name="Klenk H.-P."/>
            <person name="Eisen J.A."/>
        </authorList>
    </citation>
    <scope>NUCLEOTIDE SEQUENCE [LARGE SCALE GENOMIC DNA]</scope>
    <source>
        <strain evidence="3">DSM 16823 / RW262 / RW262</strain>
    </source>
</reference>
<feature type="transmembrane region" description="Helical" evidence="1">
    <location>
        <begin position="631"/>
        <end position="650"/>
    </location>
</feature>
<feature type="transmembrane region" description="Helical" evidence="1">
    <location>
        <begin position="446"/>
        <end position="464"/>
    </location>
</feature>
<keyword evidence="1" id="KW-1133">Transmembrane helix</keyword>
<gene>
    <name evidence="2" type="ordered locus">Fluta_0488</name>
</gene>
<feature type="transmembrane region" description="Helical" evidence="1">
    <location>
        <begin position="201"/>
        <end position="218"/>
    </location>
</feature>
<evidence type="ECO:0000313" key="3">
    <source>
        <dbReference type="Proteomes" id="UP000007463"/>
    </source>
</evidence>
<keyword evidence="1" id="KW-0812">Transmembrane</keyword>
<dbReference type="PANTHER" id="PTHR38434:SF1">
    <property type="entry name" value="BLL2549 PROTEIN"/>
    <property type="match status" value="1"/>
</dbReference>
<feature type="transmembrane region" description="Helical" evidence="1">
    <location>
        <begin position="476"/>
        <end position="496"/>
    </location>
</feature>
<sequence>MESDKDKVARLEESYRKLWAEHEDLKIRIKENYAEFKILRDQLGVEKTAIQSVVTKTAQPENVSTPTIPISQNPIPTKKEKTSWEQFIGEQLLSKIGIAIVLIGVGIGAKYAIDHNLIGQGGRVLAGFSIAAILGVFAFVFRAKYKSFSAVLASGAIGVAYFITYAAYSFYQLIPSSVAFGGLLVLVLIAVFLAMYYNMAIIAHLGLVGAYILPPLVSDGSKHISYYLLYMLIINLGMLLISIVRKWPTIQYPVIVWTAFIFLFWFNTDFNFQLDSLIAASYLVAFFTLFVFAIVGRNLWKKDALVDHQVIQLILVGICYFGAVGYVNDHSPIWQAMLFHAVGIGVYLGIRAIFAKEERFDFKRVFGALSIFGLANCLTVFCGDYSYIYVLISGALILFWLAEEMKGKLEEVIGIVLFSLASLFILIEVTINLLKTAEHDYFGDELVFSIGFIVLAIGLTFILLRKFQPEYHSKLIWKTAGLFGFAILIFFGYYAISAHVNYETSLTVKELNSQSSEQSTLQYVKFETYKDLILVWKYAWLPMSVFVTLGFRKWVLGRTDSLSGTDLILGIVFLGLSLIGLSFSEMEIPNFLKEPEYWSSYKLAHYCLLGGVIGTAILQRTHQKQDDWVKALSLLLILWVLSLELVQWSLVSGFGAGYKILLSVLWVAFAIAMIVIGIKQKQAIMRITAMVILGITMLKMFFYDLSTLSTIYKTIVFIAIGGLLLVGAYFYQSLSKQEEVQNENE</sequence>
<dbReference type="eggNOG" id="COG5373">
    <property type="taxonomic scope" value="Bacteria"/>
</dbReference>
<reference evidence="2 3" key="1">
    <citation type="journal article" date="2011" name="Stand. Genomic Sci.">
        <title>Complete genome sequence of the gliding freshwater bacterium Fluviicola taffensis type strain (RW262).</title>
        <authorList>
            <person name="Woyke T."/>
            <person name="Chertkov O."/>
            <person name="Lapidus A."/>
            <person name="Nolan M."/>
            <person name="Lucas S."/>
            <person name="Del Rio T.G."/>
            <person name="Tice H."/>
            <person name="Cheng J.F."/>
            <person name="Tapia R."/>
            <person name="Han C."/>
            <person name="Goodwin L."/>
            <person name="Pitluck S."/>
            <person name="Liolios K."/>
            <person name="Pagani I."/>
            <person name="Ivanova N."/>
            <person name="Huntemann M."/>
            <person name="Mavromatis K."/>
            <person name="Mikhailova N."/>
            <person name="Pati A."/>
            <person name="Chen A."/>
            <person name="Palaniappan K."/>
            <person name="Land M."/>
            <person name="Hauser L."/>
            <person name="Brambilla E.M."/>
            <person name="Rohde M."/>
            <person name="Mwirichia R."/>
            <person name="Sikorski J."/>
            <person name="Tindall B.J."/>
            <person name="Goker M."/>
            <person name="Bristow J."/>
            <person name="Eisen J.A."/>
            <person name="Markowitz V."/>
            <person name="Hugenholtz P."/>
            <person name="Klenk H.P."/>
            <person name="Kyrpides N.C."/>
        </authorList>
    </citation>
    <scope>NUCLEOTIDE SEQUENCE [LARGE SCALE GENOMIC DNA]</scope>
    <source>
        <strain evidence="3">DSM 16823 / RW262 / RW262</strain>
    </source>
</reference>